<organism evidence="3">
    <name type="scientific">Schistocephalus solidus</name>
    <name type="common">Tapeworm</name>
    <dbReference type="NCBI Taxonomy" id="70667"/>
    <lineage>
        <taxon>Eukaryota</taxon>
        <taxon>Metazoa</taxon>
        <taxon>Spiralia</taxon>
        <taxon>Lophotrochozoa</taxon>
        <taxon>Platyhelminthes</taxon>
        <taxon>Cestoda</taxon>
        <taxon>Eucestoda</taxon>
        <taxon>Diphyllobothriidea</taxon>
        <taxon>Diphyllobothriidae</taxon>
        <taxon>Schistocephalus</taxon>
    </lineage>
</organism>
<protein>
    <submittedName>
        <fullName evidence="3">Sulfotransferase</fullName>
    </submittedName>
</protein>
<dbReference type="WBParaSite" id="SSLN_0001630901-mRNA-1">
    <property type="protein sequence ID" value="SSLN_0001630901-mRNA-1"/>
    <property type="gene ID" value="SSLN_0001630901"/>
</dbReference>
<evidence type="ECO:0000313" key="3">
    <source>
        <dbReference type="WBParaSite" id="SSLN_0001630901-mRNA-1"/>
    </source>
</evidence>
<accession>A0A183TGW1</accession>
<name>A0A183TGW1_SCHSO</name>
<reference evidence="1 2" key="2">
    <citation type="submission" date="2018-11" db="EMBL/GenBank/DDBJ databases">
        <authorList>
            <consortium name="Pathogen Informatics"/>
        </authorList>
    </citation>
    <scope>NUCLEOTIDE SEQUENCE [LARGE SCALE GENOMIC DNA]</scope>
    <source>
        <strain evidence="1 2">NST_G2</strain>
    </source>
</reference>
<reference evidence="3" key="1">
    <citation type="submission" date="2016-06" db="UniProtKB">
        <authorList>
            <consortium name="WormBaseParasite"/>
        </authorList>
    </citation>
    <scope>IDENTIFICATION</scope>
</reference>
<dbReference type="AlphaFoldDB" id="A0A183TGW1"/>
<evidence type="ECO:0000313" key="2">
    <source>
        <dbReference type="Proteomes" id="UP000275846"/>
    </source>
</evidence>
<dbReference type="Proteomes" id="UP000275846">
    <property type="component" value="Unassembled WGS sequence"/>
</dbReference>
<sequence>MKELAKMRRRILRTDPLAIGMMEVLKNMKGGSFSDFLYGKEGMEAMHFTTPAVKSMFAQYAKVAQMNGTYRTNRHGSFPDVVRDNKLPPFTEAYKTREAMKRIDPILEKLKSC</sequence>
<dbReference type="EMBL" id="UYSU01040213">
    <property type="protein sequence ID" value="VDM02095.1"/>
    <property type="molecule type" value="Genomic_DNA"/>
</dbReference>
<keyword evidence="2" id="KW-1185">Reference proteome</keyword>
<evidence type="ECO:0000313" key="1">
    <source>
        <dbReference type="EMBL" id="VDM02095.1"/>
    </source>
</evidence>
<gene>
    <name evidence="1" type="ORF">SSLN_LOCUS15709</name>
</gene>
<proteinExistence type="predicted"/>